<evidence type="ECO:0000313" key="8">
    <source>
        <dbReference type="Proteomes" id="UP001108240"/>
    </source>
</evidence>
<dbReference type="Pfam" id="PF06119">
    <property type="entry name" value="NIDO"/>
    <property type="match status" value="1"/>
</dbReference>
<dbReference type="PANTHER" id="PTHR46160">
    <property type="entry name" value="ALPHA-TECTORIN-RELATED"/>
    <property type="match status" value="1"/>
</dbReference>
<dbReference type="InterPro" id="IPR052749">
    <property type="entry name" value="Alpha-tectorin"/>
</dbReference>
<dbReference type="InterPro" id="IPR057774">
    <property type="entry name" value="D8C_UMOD/GP2/OIT3-like"/>
</dbReference>
<evidence type="ECO:0000313" key="7">
    <source>
        <dbReference type="Ensembl" id="ENSCCRP00000107774.1"/>
    </source>
</evidence>
<dbReference type="Ensembl" id="ENSCCRT00000163639.1">
    <property type="protein sequence ID" value="ENSCCRP00000107774.1"/>
    <property type="gene ID" value="ENSCCRG00000046603.2"/>
</dbReference>
<feature type="domain" description="VWFD" evidence="6">
    <location>
        <begin position="363"/>
        <end position="401"/>
    </location>
</feature>
<evidence type="ECO:0000256" key="3">
    <source>
        <dbReference type="ARBA" id="ARBA00023136"/>
    </source>
</evidence>
<evidence type="ECO:0000259" key="6">
    <source>
        <dbReference type="PROSITE" id="PS51233"/>
    </source>
</evidence>
<dbReference type="GO" id="GO:0007160">
    <property type="term" value="P:cell-matrix adhesion"/>
    <property type="evidence" value="ECO:0007669"/>
    <property type="project" value="InterPro"/>
</dbReference>
<dbReference type="Pfam" id="PF23283">
    <property type="entry name" value="D8C_UMOD"/>
    <property type="match status" value="1"/>
</dbReference>
<evidence type="ECO:0000256" key="4">
    <source>
        <dbReference type="ARBA" id="ARBA00023157"/>
    </source>
</evidence>
<sequence length="401" mass="45038">MPDSCVSYGMCGTPHPLWLNGPHPQLEDGVVTRQVCGSTWNDCCGYKSHPIRVKACPGNYYVYEFVRPTFCSAYCAEIIIANTTTSSNISSGPFYQFGAGDTENDRSDDGSSPVIYLLQPFIFFGQIYNQLHINNNGYLTFDWSWYSYTPYQFPGYGGVDIIAPFWTDIDNRRTGVISYRQYTSGSVLTDATQDINQYFPDLSFSATWVFVATWDRVAYYPYSGTETSFQVVLISDGHFSFVLFNYGIIAPTQRYVQAGYDTISSAYHFSITGSLQNNISSLTYSSNVNVPGRWVFRTDHGSRGCQFNGVPVQLGDSFWSDATCQERCTCTSSGLQCNHEPCSYSQACRPAAFQYSCQNIPRQTCTISGDPHYYTFDYQVFHFQGTCTYVLSEVSLSPMQG</sequence>
<name>A0A9J7XJZ9_CYPCA</name>
<keyword evidence="2" id="KW-0732">Signal</keyword>
<dbReference type="Pfam" id="PF00094">
    <property type="entry name" value="VWD"/>
    <property type="match status" value="1"/>
</dbReference>
<dbReference type="GeneTree" id="ENSGT00950000183155"/>
<accession>A0A9J7XJZ9</accession>
<dbReference type="InterPro" id="IPR001846">
    <property type="entry name" value="VWF_type-D"/>
</dbReference>
<dbReference type="PROSITE" id="PS51220">
    <property type="entry name" value="NIDO"/>
    <property type="match status" value="1"/>
</dbReference>
<keyword evidence="3" id="KW-0472">Membrane</keyword>
<proteinExistence type="predicted"/>
<dbReference type="Proteomes" id="UP001108240">
    <property type="component" value="Unplaced"/>
</dbReference>
<dbReference type="SMART" id="SM00539">
    <property type="entry name" value="NIDO"/>
    <property type="match status" value="1"/>
</dbReference>
<evidence type="ECO:0000256" key="2">
    <source>
        <dbReference type="ARBA" id="ARBA00022729"/>
    </source>
</evidence>
<keyword evidence="8" id="KW-1185">Reference proteome</keyword>
<reference evidence="7" key="2">
    <citation type="submission" date="2025-09" db="UniProtKB">
        <authorList>
            <consortium name="Ensembl"/>
        </authorList>
    </citation>
    <scope>IDENTIFICATION</scope>
</reference>
<dbReference type="GO" id="GO:0016020">
    <property type="term" value="C:membrane"/>
    <property type="evidence" value="ECO:0007669"/>
    <property type="project" value="UniProtKB-SubCell"/>
</dbReference>
<dbReference type="PROSITE" id="PS51233">
    <property type="entry name" value="VWFD"/>
    <property type="match status" value="1"/>
</dbReference>
<dbReference type="AlphaFoldDB" id="A0A9J7XJZ9"/>
<evidence type="ECO:0000259" key="5">
    <source>
        <dbReference type="PROSITE" id="PS51220"/>
    </source>
</evidence>
<keyword evidence="4" id="KW-1015">Disulfide bond</keyword>
<dbReference type="InterPro" id="IPR003886">
    <property type="entry name" value="NIDO_dom"/>
</dbReference>
<dbReference type="PANTHER" id="PTHR46160:SF9">
    <property type="entry name" value="PROTEIN PRY2-RELATED"/>
    <property type="match status" value="1"/>
</dbReference>
<comment type="subcellular location">
    <subcellularLocation>
        <location evidence="1">Membrane</location>
    </subcellularLocation>
</comment>
<organism evidence="7 8">
    <name type="scientific">Cyprinus carpio carpio</name>
    <dbReference type="NCBI Taxonomy" id="630221"/>
    <lineage>
        <taxon>Eukaryota</taxon>
        <taxon>Metazoa</taxon>
        <taxon>Chordata</taxon>
        <taxon>Craniata</taxon>
        <taxon>Vertebrata</taxon>
        <taxon>Euteleostomi</taxon>
        <taxon>Actinopterygii</taxon>
        <taxon>Neopterygii</taxon>
        <taxon>Teleostei</taxon>
        <taxon>Ostariophysi</taxon>
        <taxon>Cypriniformes</taxon>
        <taxon>Cyprinidae</taxon>
        <taxon>Cyprininae</taxon>
        <taxon>Cyprinus</taxon>
    </lineage>
</organism>
<feature type="domain" description="NIDO" evidence="5">
    <location>
        <begin position="164"/>
        <end position="301"/>
    </location>
</feature>
<reference evidence="7" key="1">
    <citation type="submission" date="2025-08" db="UniProtKB">
        <authorList>
            <consortium name="Ensembl"/>
        </authorList>
    </citation>
    <scope>IDENTIFICATION</scope>
</reference>
<evidence type="ECO:0000256" key="1">
    <source>
        <dbReference type="ARBA" id="ARBA00004370"/>
    </source>
</evidence>
<protein>
    <submittedName>
        <fullName evidence="7">Uncharacterized protein</fullName>
    </submittedName>
</protein>